<evidence type="ECO:0000256" key="6">
    <source>
        <dbReference type="ARBA" id="ARBA00022755"/>
    </source>
</evidence>
<dbReference type="PROSITE" id="PS01057">
    <property type="entry name" value="SAICAR_SYNTHETASE_1"/>
    <property type="match status" value="1"/>
</dbReference>
<dbReference type="Pfam" id="PF01259">
    <property type="entry name" value="SAICAR_synt"/>
    <property type="match status" value="1"/>
</dbReference>
<name>A0A0L7K4R0_OPEBR</name>
<evidence type="ECO:0000259" key="8">
    <source>
        <dbReference type="Pfam" id="PF01259"/>
    </source>
</evidence>
<protein>
    <submittedName>
        <fullName evidence="9">Phosphoribosylaminoimidazole carboxylase, phosphoribosylaminoimidazole succinocarboxamide synthetase</fullName>
    </submittedName>
</protein>
<dbReference type="GO" id="GO:0005524">
    <property type="term" value="F:ATP binding"/>
    <property type="evidence" value="ECO:0007669"/>
    <property type="project" value="UniProtKB-KW"/>
</dbReference>
<dbReference type="PANTHER" id="PTHR43599:SF3">
    <property type="entry name" value="SI:DKEY-6E2.2"/>
    <property type="match status" value="1"/>
</dbReference>
<dbReference type="STRING" id="104452.A0A0L7K4R0"/>
<comment type="similarity">
    <text evidence="3">In the N-terminal section; belongs to the SAICAR synthetase family.</text>
</comment>
<comment type="pathway">
    <text evidence="2">Purine metabolism; IMP biosynthesis via de novo pathway; 5-amino-1-(5-phospho-D-ribosyl)imidazole-4-carboxylate from 5-amino-1-(5-phospho-D-ribosyl)imidazole (carboxylase route): step 1/1.</text>
</comment>
<evidence type="ECO:0000256" key="3">
    <source>
        <dbReference type="ARBA" id="ARBA00011020"/>
    </source>
</evidence>
<accession>A0A0L7K4R0</accession>
<dbReference type="UniPathway" id="UPA00074">
    <property type="reaction ID" value="UER00131"/>
</dbReference>
<dbReference type="InterPro" id="IPR050089">
    <property type="entry name" value="SAICAR_synthetase"/>
</dbReference>
<evidence type="ECO:0000256" key="5">
    <source>
        <dbReference type="ARBA" id="ARBA00022741"/>
    </source>
</evidence>
<dbReference type="FunFam" id="3.30.470.20:FF:000020">
    <property type="entry name" value="Probable multifunctional protein ADE2"/>
    <property type="match status" value="1"/>
</dbReference>
<sequence length="111" mass="12843">MIPIEWVTRRLATGSFLKRNPGVPEGFRFTPPKQETFFKDDANHDPQWSEEQITNPICMCHTGQDEVDYMRRATILVFEILEKAWALRDCALIDMKIEFGVDLEGNILLAD</sequence>
<proteinExistence type="inferred from homology"/>
<gene>
    <name evidence="9" type="ORF">OBRU01_25853</name>
</gene>
<evidence type="ECO:0000256" key="1">
    <source>
        <dbReference type="ARBA" id="ARBA00004672"/>
    </source>
</evidence>
<evidence type="ECO:0000256" key="4">
    <source>
        <dbReference type="ARBA" id="ARBA00022598"/>
    </source>
</evidence>
<reference evidence="9 10" key="1">
    <citation type="journal article" date="2015" name="Genome Biol. Evol.">
        <title>The genome of winter moth (Operophtera brumata) provides a genomic perspective on sexual dimorphism and phenology.</title>
        <authorList>
            <person name="Derks M.F."/>
            <person name="Smit S."/>
            <person name="Salis L."/>
            <person name="Schijlen E."/>
            <person name="Bossers A."/>
            <person name="Mateman C."/>
            <person name="Pijl A.S."/>
            <person name="de Ridder D."/>
            <person name="Groenen M.A."/>
            <person name="Visser M.E."/>
            <person name="Megens H.J."/>
        </authorList>
    </citation>
    <scope>NUCLEOTIDE SEQUENCE [LARGE SCALE GENOMIC DNA]</scope>
    <source>
        <strain evidence="9">WM2013NL</strain>
        <tissue evidence="9">Head and thorax</tissue>
    </source>
</reference>
<keyword evidence="4" id="KW-0436">Ligase</keyword>
<dbReference type="InterPro" id="IPR028923">
    <property type="entry name" value="SAICAR_synt/ADE2_N"/>
</dbReference>
<keyword evidence="10" id="KW-1185">Reference proteome</keyword>
<dbReference type="GO" id="GO:0005829">
    <property type="term" value="C:cytosol"/>
    <property type="evidence" value="ECO:0007669"/>
    <property type="project" value="TreeGrafter"/>
</dbReference>
<dbReference type="SUPFAM" id="SSF56104">
    <property type="entry name" value="SAICAR synthase-like"/>
    <property type="match status" value="1"/>
</dbReference>
<dbReference type="PANTHER" id="PTHR43599">
    <property type="entry name" value="MULTIFUNCTIONAL PROTEIN ADE2"/>
    <property type="match status" value="1"/>
</dbReference>
<dbReference type="Proteomes" id="UP000037510">
    <property type="component" value="Unassembled WGS sequence"/>
</dbReference>
<dbReference type="Gene3D" id="3.30.470.20">
    <property type="entry name" value="ATP-grasp fold, B domain"/>
    <property type="match status" value="1"/>
</dbReference>
<comment type="caution">
    <text evidence="9">The sequence shown here is derived from an EMBL/GenBank/DDBJ whole genome shotgun (WGS) entry which is preliminary data.</text>
</comment>
<dbReference type="AlphaFoldDB" id="A0A0L7K4R0"/>
<dbReference type="InterPro" id="IPR018236">
    <property type="entry name" value="SAICAR_synthetase_CS"/>
</dbReference>
<keyword evidence="6" id="KW-0658">Purine biosynthesis</keyword>
<evidence type="ECO:0000313" key="10">
    <source>
        <dbReference type="Proteomes" id="UP000037510"/>
    </source>
</evidence>
<keyword evidence="5" id="KW-0547">Nucleotide-binding</keyword>
<feature type="non-terminal residue" evidence="9">
    <location>
        <position position="111"/>
    </location>
</feature>
<dbReference type="GO" id="GO:0006189">
    <property type="term" value="P:'de novo' IMP biosynthetic process"/>
    <property type="evidence" value="ECO:0007669"/>
    <property type="project" value="UniProtKB-UniPathway"/>
</dbReference>
<comment type="pathway">
    <text evidence="1">Purine metabolism; IMP biosynthesis via de novo pathway; 5-amino-1-(5-phospho-D-ribosyl)imidazole-4-carboxamide from 5-amino-1-(5-phospho-D-ribosyl)imidazole-4-carboxylate: step 1/2.</text>
</comment>
<dbReference type="EMBL" id="JTDY01011520">
    <property type="protein sequence ID" value="KOB55948.1"/>
    <property type="molecule type" value="Genomic_DNA"/>
</dbReference>
<keyword evidence="7" id="KW-0067">ATP-binding</keyword>
<evidence type="ECO:0000256" key="7">
    <source>
        <dbReference type="ARBA" id="ARBA00022840"/>
    </source>
</evidence>
<dbReference type="GO" id="GO:0004639">
    <property type="term" value="F:phosphoribosylaminoimidazolesuccinocarboxamide synthase activity"/>
    <property type="evidence" value="ECO:0007669"/>
    <property type="project" value="InterPro"/>
</dbReference>
<evidence type="ECO:0000313" key="9">
    <source>
        <dbReference type="EMBL" id="KOB55948.1"/>
    </source>
</evidence>
<dbReference type="PROSITE" id="PS01058">
    <property type="entry name" value="SAICAR_SYNTHETASE_2"/>
    <property type="match status" value="1"/>
</dbReference>
<feature type="domain" description="SAICAR synthetase/ADE2 N-terminal" evidence="8">
    <location>
        <begin position="1"/>
        <end position="111"/>
    </location>
</feature>
<evidence type="ECO:0000256" key="2">
    <source>
        <dbReference type="ARBA" id="ARBA00004747"/>
    </source>
</evidence>
<organism evidence="9 10">
    <name type="scientific">Operophtera brumata</name>
    <name type="common">Winter moth</name>
    <name type="synonym">Phalaena brumata</name>
    <dbReference type="NCBI Taxonomy" id="104452"/>
    <lineage>
        <taxon>Eukaryota</taxon>
        <taxon>Metazoa</taxon>
        <taxon>Ecdysozoa</taxon>
        <taxon>Arthropoda</taxon>
        <taxon>Hexapoda</taxon>
        <taxon>Insecta</taxon>
        <taxon>Pterygota</taxon>
        <taxon>Neoptera</taxon>
        <taxon>Endopterygota</taxon>
        <taxon>Lepidoptera</taxon>
        <taxon>Glossata</taxon>
        <taxon>Ditrysia</taxon>
        <taxon>Geometroidea</taxon>
        <taxon>Geometridae</taxon>
        <taxon>Larentiinae</taxon>
        <taxon>Operophtera</taxon>
    </lineage>
</organism>